<feature type="region of interest" description="Disordered" evidence="6">
    <location>
        <begin position="205"/>
        <end position="228"/>
    </location>
</feature>
<comment type="cofactor">
    <cofactor evidence="1">
        <name>Mg(2+)</name>
        <dbReference type="ChEBI" id="CHEBI:18420"/>
    </cofactor>
</comment>
<feature type="compositionally biased region" description="Polar residues" evidence="6">
    <location>
        <begin position="218"/>
        <end position="228"/>
    </location>
</feature>
<evidence type="ECO:0000256" key="5">
    <source>
        <dbReference type="ARBA" id="ARBA00022842"/>
    </source>
</evidence>
<dbReference type="GO" id="GO:0004659">
    <property type="term" value="F:prenyltransferase activity"/>
    <property type="evidence" value="ECO:0007669"/>
    <property type="project" value="InterPro"/>
</dbReference>
<evidence type="ECO:0000256" key="6">
    <source>
        <dbReference type="SAM" id="MobiDB-lite"/>
    </source>
</evidence>
<dbReference type="GO" id="GO:0046872">
    <property type="term" value="F:metal ion binding"/>
    <property type="evidence" value="ECO:0007669"/>
    <property type="project" value="UniProtKB-KW"/>
</dbReference>
<dbReference type="GO" id="GO:0008299">
    <property type="term" value="P:isoprenoid biosynthetic process"/>
    <property type="evidence" value="ECO:0007669"/>
    <property type="project" value="InterPro"/>
</dbReference>
<dbReference type="EMBL" id="BSSD01000002">
    <property type="protein sequence ID" value="GLW91362.1"/>
    <property type="molecule type" value="Genomic_DNA"/>
</dbReference>
<keyword evidence="5" id="KW-0460">Magnesium</keyword>
<sequence length="228" mass="23997">MPAAVGVECAHVGGLIHDDLISRREGREAVHSRFGDGTAIITGDALGFTWFEALADVEARAEVVVEVMRVQANAGRLACKGAALELGLGVDAPVSAYLEMAHYKTAAMTSAACRIGALLAGAAPEHTVALAGFGEALGMAMHLRGDLTRDLAQDPGENRPTLTDLLARHAHPNPGQQANDLAEHYTDRALAQLAQVPDGPHRRALEAWTHPGDLPSPRTATKQSSMHA</sequence>
<name>A0A9W6QKQ3_9PSEU</name>
<evidence type="ECO:0000256" key="1">
    <source>
        <dbReference type="ARBA" id="ARBA00001946"/>
    </source>
</evidence>
<protein>
    <recommendedName>
        <fullName evidence="9">Geranylgeranyl diphosphate synthase, type I</fullName>
    </recommendedName>
</protein>
<evidence type="ECO:0000313" key="7">
    <source>
        <dbReference type="EMBL" id="GLW91362.1"/>
    </source>
</evidence>
<dbReference type="SUPFAM" id="SSF48576">
    <property type="entry name" value="Terpenoid synthases"/>
    <property type="match status" value="1"/>
</dbReference>
<evidence type="ECO:0000256" key="3">
    <source>
        <dbReference type="ARBA" id="ARBA00022679"/>
    </source>
</evidence>
<accession>A0A9W6QKQ3</accession>
<dbReference type="PANTHER" id="PTHR12001:SF85">
    <property type="entry name" value="SHORT CHAIN ISOPRENYL DIPHOSPHATE SYNTHASE"/>
    <property type="match status" value="1"/>
</dbReference>
<keyword evidence="8" id="KW-1185">Reference proteome</keyword>
<dbReference type="AlphaFoldDB" id="A0A9W6QKQ3"/>
<keyword evidence="3" id="KW-0808">Transferase</keyword>
<evidence type="ECO:0000256" key="2">
    <source>
        <dbReference type="ARBA" id="ARBA00006706"/>
    </source>
</evidence>
<dbReference type="Proteomes" id="UP001165042">
    <property type="component" value="Unassembled WGS sequence"/>
</dbReference>
<dbReference type="PANTHER" id="PTHR12001">
    <property type="entry name" value="GERANYLGERANYL PYROPHOSPHATE SYNTHASE"/>
    <property type="match status" value="1"/>
</dbReference>
<evidence type="ECO:0008006" key="9">
    <source>
        <dbReference type="Google" id="ProtNLM"/>
    </source>
</evidence>
<dbReference type="Gene3D" id="1.10.600.10">
    <property type="entry name" value="Farnesyl Diphosphate Synthase"/>
    <property type="match status" value="1"/>
</dbReference>
<keyword evidence="4" id="KW-0479">Metal-binding</keyword>
<reference evidence="7" key="1">
    <citation type="submission" date="2023-02" db="EMBL/GenBank/DDBJ databases">
        <title>Actinokineospora globicatena NBRC 15670.</title>
        <authorList>
            <person name="Ichikawa N."/>
            <person name="Sato H."/>
            <person name="Tonouchi N."/>
        </authorList>
    </citation>
    <scope>NUCLEOTIDE SEQUENCE</scope>
    <source>
        <strain evidence="7">NBRC 15670</strain>
    </source>
</reference>
<dbReference type="Pfam" id="PF00348">
    <property type="entry name" value="polyprenyl_synt"/>
    <property type="match status" value="1"/>
</dbReference>
<dbReference type="InterPro" id="IPR008949">
    <property type="entry name" value="Isoprenoid_synthase_dom_sf"/>
</dbReference>
<evidence type="ECO:0000313" key="8">
    <source>
        <dbReference type="Proteomes" id="UP001165042"/>
    </source>
</evidence>
<dbReference type="InterPro" id="IPR000092">
    <property type="entry name" value="Polyprenyl_synt"/>
</dbReference>
<dbReference type="CDD" id="cd00867">
    <property type="entry name" value="Trans_IPPS"/>
    <property type="match status" value="1"/>
</dbReference>
<proteinExistence type="inferred from homology"/>
<organism evidence="7 8">
    <name type="scientific">Actinokineospora globicatena</name>
    <dbReference type="NCBI Taxonomy" id="103729"/>
    <lineage>
        <taxon>Bacteria</taxon>
        <taxon>Bacillati</taxon>
        <taxon>Actinomycetota</taxon>
        <taxon>Actinomycetes</taxon>
        <taxon>Pseudonocardiales</taxon>
        <taxon>Pseudonocardiaceae</taxon>
        <taxon>Actinokineospora</taxon>
    </lineage>
</organism>
<comment type="similarity">
    <text evidence="2">Belongs to the FPP/GGPP synthase family.</text>
</comment>
<comment type="caution">
    <text evidence="7">The sequence shown here is derived from an EMBL/GenBank/DDBJ whole genome shotgun (WGS) entry which is preliminary data.</text>
</comment>
<gene>
    <name evidence="7" type="ORF">Aglo03_21780</name>
</gene>
<evidence type="ECO:0000256" key="4">
    <source>
        <dbReference type="ARBA" id="ARBA00022723"/>
    </source>
</evidence>